<dbReference type="PANTHER" id="PTHR35863">
    <property type="entry name" value="COBALT-PRECORRIN-5B C(1)-METHYLTRANSFERASE"/>
    <property type="match status" value="1"/>
</dbReference>
<dbReference type="NCBIfam" id="NF000856">
    <property type="entry name" value="PRK00075.2-5"/>
    <property type="match status" value="1"/>
</dbReference>
<dbReference type="AlphaFoldDB" id="A0A644V4R4"/>
<dbReference type="PANTHER" id="PTHR35863:SF1">
    <property type="entry name" value="COBALT-PRECORRIN-5B C(1)-METHYLTRANSFERASE"/>
    <property type="match status" value="1"/>
</dbReference>
<dbReference type="Gene3D" id="3.40.50.10720">
    <property type="entry name" value="CbiD-like domains"/>
    <property type="match status" value="1"/>
</dbReference>
<keyword evidence="4" id="KW-0949">S-adenosyl-L-methionine</keyword>
<evidence type="ECO:0000256" key="4">
    <source>
        <dbReference type="ARBA" id="ARBA00022691"/>
    </source>
</evidence>
<proteinExistence type="predicted"/>
<dbReference type="EMBL" id="VSSQ01000211">
    <property type="protein sequence ID" value="MPL85813.1"/>
    <property type="molecule type" value="Genomic_DNA"/>
</dbReference>
<dbReference type="Gene3D" id="3.30.2110.10">
    <property type="entry name" value="CbiD-like"/>
    <property type="match status" value="1"/>
</dbReference>
<evidence type="ECO:0000256" key="2">
    <source>
        <dbReference type="ARBA" id="ARBA00022603"/>
    </source>
</evidence>
<dbReference type="InterPro" id="IPR002748">
    <property type="entry name" value="CbiD"/>
</dbReference>
<dbReference type="GO" id="GO:0032259">
    <property type="term" value="P:methylation"/>
    <property type="evidence" value="ECO:0007669"/>
    <property type="project" value="UniProtKB-KW"/>
</dbReference>
<dbReference type="Pfam" id="PF01888">
    <property type="entry name" value="CbiD"/>
    <property type="match status" value="1"/>
</dbReference>
<dbReference type="GO" id="GO:0009236">
    <property type="term" value="P:cobalamin biosynthetic process"/>
    <property type="evidence" value="ECO:0007669"/>
    <property type="project" value="UniProtKB-KW"/>
</dbReference>
<keyword evidence="1" id="KW-0169">Cobalamin biosynthesis</keyword>
<accession>A0A644V4R4</accession>
<keyword evidence="3 5" id="KW-0808">Transferase</keyword>
<reference evidence="5" key="1">
    <citation type="submission" date="2019-08" db="EMBL/GenBank/DDBJ databases">
        <authorList>
            <person name="Kucharzyk K."/>
            <person name="Murdoch R.W."/>
            <person name="Higgins S."/>
            <person name="Loffler F."/>
        </authorList>
    </citation>
    <scope>NUCLEOTIDE SEQUENCE</scope>
</reference>
<name>A0A644V4R4_9ZZZZ</name>
<evidence type="ECO:0000256" key="1">
    <source>
        <dbReference type="ARBA" id="ARBA00022573"/>
    </source>
</evidence>
<sequence length="335" mass="35016">MIDPVTGFAYPESWTEKCRDEKALAAAKSGFGVLTSTGAVLRRGFTTGSTAAAACYAAVASLAFPVAAAPILLPCGILAEIPAAGKDGEGYARKYSGDYPNDITAGILICAKASPADEISFETGEGIGRFVRETPRYAKGSAAVSPPAKKEILDAISSACRAAGLDGASVFLTIPEGRRIGALTLNPKVGIEGGISVVGTTGFVEPWDDHLSETISERIAEAENVVITTGRIGLRCSRLLFPEYEVVLAGSKLAESVTAAGNCKKAVICGLPGLILRFFHPEVATSRGFPTVEELLAGPEGISVLAEELNAVKQKYPWLRIVIVDREGQVLGDTE</sequence>
<evidence type="ECO:0000313" key="5">
    <source>
        <dbReference type="EMBL" id="MPL85813.1"/>
    </source>
</evidence>
<dbReference type="GO" id="GO:0008168">
    <property type="term" value="F:methyltransferase activity"/>
    <property type="evidence" value="ECO:0007669"/>
    <property type="project" value="UniProtKB-KW"/>
</dbReference>
<comment type="caution">
    <text evidence="5">The sequence shown here is derived from an EMBL/GenBank/DDBJ whole genome shotgun (WGS) entry which is preliminary data.</text>
</comment>
<organism evidence="5">
    <name type="scientific">bioreactor metagenome</name>
    <dbReference type="NCBI Taxonomy" id="1076179"/>
    <lineage>
        <taxon>unclassified sequences</taxon>
        <taxon>metagenomes</taxon>
        <taxon>ecological metagenomes</taxon>
    </lineage>
</organism>
<gene>
    <name evidence="5" type="primary">cbiD_6</name>
    <name evidence="5" type="ORF">SDC9_31787</name>
</gene>
<dbReference type="InterPro" id="IPR036074">
    <property type="entry name" value="CbiD_sf"/>
</dbReference>
<dbReference type="EC" id="2.1.1.195" evidence="5"/>
<evidence type="ECO:0000256" key="3">
    <source>
        <dbReference type="ARBA" id="ARBA00022679"/>
    </source>
</evidence>
<dbReference type="SUPFAM" id="SSF111342">
    <property type="entry name" value="CbiD-like"/>
    <property type="match status" value="1"/>
</dbReference>
<protein>
    <submittedName>
        <fullName evidence="5">Cobalt-precorrin-5B C(1)-methyltransferase</fullName>
        <ecNumber evidence="5">2.1.1.195</ecNumber>
    </submittedName>
</protein>
<keyword evidence="2 5" id="KW-0489">Methyltransferase</keyword>